<reference evidence="2" key="1">
    <citation type="journal article" date="2020" name="Stud. Mycol.">
        <title>101 Dothideomycetes genomes: a test case for predicting lifestyles and emergence of pathogens.</title>
        <authorList>
            <person name="Haridas S."/>
            <person name="Albert R."/>
            <person name="Binder M."/>
            <person name="Bloem J."/>
            <person name="Labutti K."/>
            <person name="Salamov A."/>
            <person name="Andreopoulos B."/>
            <person name="Baker S."/>
            <person name="Barry K."/>
            <person name="Bills G."/>
            <person name="Bluhm B."/>
            <person name="Cannon C."/>
            <person name="Castanera R."/>
            <person name="Culley D."/>
            <person name="Daum C."/>
            <person name="Ezra D."/>
            <person name="Gonzalez J."/>
            <person name="Henrissat B."/>
            <person name="Kuo A."/>
            <person name="Liang C."/>
            <person name="Lipzen A."/>
            <person name="Lutzoni F."/>
            <person name="Magnuson J."/>
            <person name="Mondo S."/>
            <person name="Nolan M."/>
            <person name="Ohm R."/>
            <person name="Pangilinan J."/>
            <person name="Park H.-J."/>
            <person name="Ramirez L."/>
            <person name="Alfaro M."/>
            <person name="Sun H."/>
            <person name="Tritt A."/>
            <person name="Yoshinaga Y."/>
            <person name="Zwiers L.-H."/>
            <person name="Turgeon B."/>
            <person name="Goodwin S."/>
            <person name="Spatafora J."/>
            <person name="Crous P."/>
            <person name="Grigoriev I."/>
        </authorList>
    </citation>
    <scope>NUCLEOTIDE SEQUENCE</scope>
    <source>
        <strain evidence="2">Tuck. ex Michener</strain>
    </source>
</reference>
<dbReference type="InterPro" id="IPR014839">
    <property type="entry name" value="Crt10"/>
</dbReference>
<feature type="region of interest" description="Disordered" evidence="1">
    <location>
        <begin position="277"/>
        <end position="320"/>
    </location>
</feature>
<organism evidence="2 3">
    <name type="scientific">Viridothelium virens</name>
    <name type="common">Speckled blister lichen</name>
    <name type="synonym">Trypethelium virens</name>
    <dbReference type="NCBI Taxonomy" id="1048519"/>
    <lineage>
        <taxon>Eukaryota</taxon>
        <taxon>Fungi</taxon>
        <taxon>Dikarya</taxon>
        <taxon>Ascomycota</taxon>
        <taxon>Pezizomycotina</taxon>
        <taxon>Dothideomycetes</taxon>
        <taxon>Dothideomycetes incertae sedis</taxon>
        <taxon>Trypetheliales</taxon>
        <taxon>Trypetheliaceae</taxon>
        <taxon>Viridothelium</taxon>
    </lineage>
</organism>
<feature type="region of interest" description="Disordered" evidence="1">
    <location>
        <begin position="485"/>
        <end position="555"/>
    </location>
</feature>
<sequence length="639" mass="71964">MKIKVPISAPGLPGYHSVDYPHAVNQLLLDRLGDHEVVLVACDDGDVVAYYVKDVQYAIDNGTRKIQRDGQWDHRPVHLRPILHENVGMSAWGLAVHREARLIAVSANTREITIYSFALTGADGHSSPKWGGHNTVFDSQSGCTTGPNSPYYREIGRRKILRTDAVPSNIPNISFCNTPEDPRGRYLASTNIVGVTTIWDLEHDCSVEDLVMRTRSPGGSFEPWNFRFSERHGGWNVLFLDKRSFRTAETETRIIPNLFWDVNTRDGHRESWVEQGIEAEDTEVFDSEGGDAMNGTENEDDDLYQGPETSQSSDDEYPPVTSNFSSSLGLFVRDRPSRFETVNDRSQFWMSVLSDCRAGELSPLPHCPVLCTSTRDVFLLQPEYTTFGRSRFVYKSDSEKPSEVIANRTAAGLGPVLSFDFSSQLPQPFCPIQILHNPLRESFAFSSFFPQCERLNMVNEVPELGIVVVGCGKGRAAIIQLIKHSVQSPRHSPKTDNMRLKIRPRKQFKPSEESLLMDCSPNQKLGGRRDARNSPPSGQNRKLHRQSSQIQEDQSAAVQLRNHEIYTFRLAHKIPFEEQEQSRERPPIPLAGMAVGPIQGSTQRWRVLLTYLDGTILTYELCRERNKGDRAAGVPEILV</sequence>
<dbReference type="EMBL" id="ML991839">
    <property type="protein sequence ID" value="KAF2230573.1"/>
    <property type="molecule type" value="Genomic_DNA"/>
</dbReference>
<dbReference type="AlphaFoldDB" id="A0A6A6GYZ5"/>
<evidence type="ECO:0000256" key="1">
    <source>
        <dbReference type="SAM" id="MobiDB-lite"/>
    </source>
</evidence>
<evidence type="ECO:0000313" key="2">
    <source>
        <dbReference type="EMBL" id="KAF2230573.1"/>
    </source>
</evidence>
<dbReference type="OrthoDB" id="5591786at2759"/>
<accession>A0A6A6GYZ5</accession>
<keyword evidence="3" id="KW-1185">Reference proteome</keyword>
<dbReference type="Proteomes" id="UP000800092">
    <property type="component" value="Unassembled WGS sequence"/>
</dbReference>
<feature type="compositionally biased region" description="Acidic residues" evidence="1">
    <location>
        <begin position="277"/>
        <end position="289"/>
    </location>
</feature>
<dbReference type="Pfam" id="PF08728">
    <property type="entry name" value="CRT10"/>
    <property type="match status" value="1"/>
</dbReference>
<gene>
    <name evidence="2" type="ORF">EV356DRAFT_536287</name>
</gene>
<feature type="compositionally biased region" description="Polar residues" evidence="1">
    <location>
        <begin position="534"/>
        <end position="555"/>
    </location>
</feature>
<evidence type="ECO:0000313" key="3">
    <source>
        <dbReference type="Proteomes" id="UP000800092"/>
    </source>
</evidence>
<proteinExistence type="predicted"/>
<name>A0A6A6GYZ5_VIRVR</name>
<protein>
    <submittedName>
        <fullName evidence="2">Uncharacterized protein</fullName>
    </submittedName>
</protein>